<accession>A0ACC0IM99</accession>
<name>A0ACC0IM99_9ERIC</name>
<evidence type="ECO:0000313" key="2">
    <source>
        <dbReference type="Proteomes" id="UP001060215"/>
    </source>
</evidence>
<keyword evidence="2" id="KW-1185">Reference proteome</keyword>
<dbReference type="Proteomes" id="UP001060215">
    <property type="component" value="Chromosome 3"/>
</dbReference>
<reference evidence="1 2" key="1">
    <citation type="journal article" date="2022" name="Plant J.">
        <title>Chromosome-level genome of Camellia lanceoleosa provides a valuable resource for understanding genome evolution and self-incompatibility.</title>
        <authorList>
            <person name="Gong W."/>
            <person name="Xiao S."/>
            <person name="Wang L."/>
            <person name="Liao Z."/>
            <person name="Chang Y."/>
            <person name="Mo W."/>
            <person name="Hu G."/>
            <person name="Li W."/>
            <person name="Zhao G."/>
            <person name="Zhu H."/>
            <person name="Hu X."/>
            <person name="Ji K."/>
            <person name="Xiang X."/>
            <person name="Song Q."/>
            <person name="Yuan D."/>
            <person name="Jin S."/>
            <person name="Zhang L."/>
        </authorList>
    </citation>
    <scope>NUCLEOTIDE SEQUENCE [LARGE SCALE GENOMIC DNA]</scope>
    <source>
        <strain evidence="1">SQ_2022a</strain>
    </source>
</reference>
<evidence type="ECO:0000313" key="1">
    <source>
        <dbReference type="EMBL" id="KAI8026434.1"/>
    </source>
</evidence>
<sequence length="200" mass="21480">MSLQQSASSVTNSLASSGFKQNQRRKPSGRIIRSTLLNKDARQSQSSSVVCSEQKIQASNLEKDKRTPRPQNVQHFLKDTNGSLEDSVVGNGLHGVSSEKQEKRTRNKDSPDHGSQGEVKFDLSNARSGELKTIGTGCSGYHSLDNGSHKHGGRQGLAHNVKDLDGSSIISKGKLLKKGGSSGYGSHEKQVWVQKPSAGS</sequence>
<organism evidence="1 2">
    <name type="scientific">Camellia lanceoleosa</name>
    <dbReference type="NCBI Taxonomy" id="1840588"/>
    <lineage>
        <taxon>Eukaryota</taxon>
        <taxon>Viridiplantae</taxon>
        <taxon>Streptophyta</taxon>
        <taxon>Embryophyta</taxon>
        <taxon>Tracheophyta</taxon>
        <taxon>Spermatophyta</taxon>
        <taxon>Magnoliopsida</taxon>
        <taxon>eudicotyledons</taxon>
        <taxon>Gunneridae</taxon>
        <taxon>Pentapetalae</taxon>
        <taxon>asterids</taxon>
        <taxon>Ericales</taxon>
        <taxon>Theaceae</taxon>
        <taxon>Camellia</taxon>
    </lineage>
</organism>
<proteinExistence type="predicted"/>
<comment type="caution">
    <text evidence="1">The sequence shown here is derived from an EMBL/GenBank/DDBJ whole genome shotgun (WGS) entry which is preliminary data.</text>
</comment>
<gene>
    <name evidence="1" type="ORF">LOK49_LG02G02782</name>
</gene>
<dbReference type="EMBL" id="CM045760">
    <property type="protein sequence ID" value="KAI8026434.1"/>
    <property type="molecule type" value="Genomic_DNA"/>
</dbReference>
<protein>
    <submittedName>
        <fullName evidence="1">Regulator of nonsense transcripts UPF3</fullName>
    </submittedName>
</protein>